<evidence type="ECO:0000313" key="3">
    <source>
        <dbReference type="Proteomes" id="UP001497457"/>
    </source>
</evidence>
<dbReference type="Proteomes" id="UP001497457">
    <property type="component" value="Chromosome 32b"/>
</dbReference>
<feature type="region of interest" description="Disordered" evidence="1">
    <location>
        <begin position="1"/>
        <end position="27"/>
    </location>
</feature>
<proteinExistence type="predicted"/>
<reference evidence="2 3" key="2">
    <citation type="submission" date="2024-10" db="EMBL/GenBank/DDBJ databases">
        <authorList>
            <person name="Ryan C."/>
        </authorList>
    </citation>
    <scope>NUCLEOTIDE SEQUENCE [LARGE SCALE GENOMIC DNA]</scope>
</reference>
<name>A0ABC9DCP7_9POAL</name>
<accession>A0ABC9DCP7</accession>
<keyword evidence="3" id="KW-1185">Reference proteome</keyword>
<dbReference type="EMBL" id="OZ075142">
    <property type="protein sequence ID" value="CAL5035997.1"/>
    <property type="molecule type" value="Genomic_DNA"/>
</dbReference>
<feature type="compositionally biased region" description="Polar residues" evidence="1">
    <location>
        <begin position="8"/>
        <end position="23"/>
    </location>
</feature>
<protein>
    <recommendedName>
        <fullName evidence="4">Protein PHLOEM PROTEIN 2-LIKE A1-like</fullName>
    </recommendedName>
</protein>
<dbReference type="InterPro" id="IPR052147">
    <property type="entry name" value="PP2-like/Lectin"/>
</dbReference>
<dbReference type="InterPro" id="IPR025886">
    <property type="entry name" value="PP2-like"/>
</dbReference>
<dbReference type="Pfam" id="PF14299">
    <property type="entry name" value="PP2"/>
    <property type="match status" value="1"/>
</dbReference>
<reference evidence="3" key="1">
    <citation type="submission" date="2024-06" db="EMBL/GenBank/DDBJ databases">
        <authorList>
            <person name="Ryan C."/>
        </authorList>
    </citation>
    <scope>NUCLEOTIDE SEQUENCE [LARGE SCALE GENOMIC DNA]</scope>
</reference>
<gene>
    <name evidence="2" type="ORF">URODEC1_LOCUS83728</name>
</gene>
<dbReference type="PANTHER" id="PTHR48478:SF1">
    <property type="entry name" value="LECTIN-LIKE"/>
    <property type="match status" value="1"/>
</dbReference>
<evidence type="ECO:0008006" key="4">
    <source>
        <dbReference type="Google" id="ProtNLM"/>
    </source>
</evidence>
<evidence type="ECO:0000313" key="2">
    <source>
        <dbReference type="EMBL" id="CAL5035997.1"/>
    </source>
</evidence>
<dbReference type="AlphaFoldDB" id="A0ABC9DCP7"/>
<sequence length="223" mass="25829">MGKVFSTCRPNDNSRSKQTQQTDAPRYHNMQEIIDTEKKDELKKSVDELKQLVHKGIYLAEEKKKYWVDAEGRNCFKLFPKGLNIIWSEDPKYWTWEHFKDASDKFEAAVLKSVSWLEIRGDLKYSYLTPNVLYQVVFEAKLEEQASGWNEPVNFMLSKLPDGAVLSKRTEKLEKKGEWLQLVAGEMTAKLDDMAETLQICMSEYGGHWKTGLRLAGIKITPK</sequence>
<dbReference type="PANTHER" id="PTHR48478">
    <property type="entry name" value="LECTIN-LIKE"/>
    <property type="match status" value="1"/>
</dbReference>
<evidence type="ECO:0000256" key="1">
    <source>
        <dbReference type="SAM" id="MobiDB-lite"/>
    </source>
</evidence>
<organism evidence="2 3">
    <name type="scientific">Urochloa decumbens</name>
    <dbReference type="NCBI Taxonomy" id="240449"/>
    <lineage>
        <taxon>Eukaryota</taxon>
        <taxon>Viridiplantae</taxon>
        <taxon>Streptophyta</taxon>
        <taxon>Embryophyta</taxon>
        <taxon>Tracheophyta</taxon>
        <taxon>Spermatophyta</taxon>
        <taxon>Magnoliopsida</taxon>
        <taxon>Liliopsida</taxon>
        <taxon>Poales</taxon>
        <taxon>Poaceae</taxon>
        <taxon>PACMAD clade</taxon>
        <taxon>Panicoideae</taxon>
        <taxon>Panicodae</taxon>
        <taxon>Paniceae</taxon>
        <taxon>Melinidinae</taxon>
        <taxon>Urochloa</taxon>
    </lineage>
</organism>